<dbReference type="PANTHER" id="PTHR46401">
    <property type="entry name" value="GLYCOSYLTRANSFERASE WBBK-RELATED"/>
    <property type="match status" value="1"/>
</dbReference>
<accession>A0ABS6EVM2</accession>
<dbReference type="InterPro" id="IPR001296">
    <property type="entry name" value="Glyco_trans_1"/>
</dbReference>
<evidence type="ECO:0000259" key="2">
    <source>
        <dbReference type="Pfam" id="PF00534"/>
    </source>
</evidence>
<protein>
    <submittedName>
        <fullName evidence="4">Glycosyltransferase family 4 protein</fullName>
    </submittedName>
</protein>
<feature type="domain" description="Glycosyltransferase subfamily 4-like N-terminal" evidence="3">
    <location>
        <begin position="17"/>
        <end position="168"/>
    </location>
</feature>
<keyword evidence="1" id="KW-0808">Transferase</keyword>
<keyword evidence="5" id="KW-1185">Reference proteome</keyword>
<proteinExistence type="predicted"/>
<evidence type="ECO:0000313" key="4">
    <source>
        <dbReference type="EMBL" id="MBU5590281.1"/>
    </source>
</evidence>
<dbReference type="PANTHER" id="PTHR46401:SF2">
    <property type="entry name" value="GLYCOSYLTRANSFERASE WBBK-RELATED"/>
    <property type="match status" value="1"/>
</dbReference>
<name>A0ABS6EVM2_9CLOT</name>
<evidence type="ECO:0000256" key="1">
    <source>
        <dbReference type="ARBA" id="ARBA00022679"/>
    </source>
</evidence>
<dbReference type="Pfam" id="PF00534">
    <property type="entry name" value="Glycos_transf_1"/>
    <property type="match status" value="1"/>
</dbReference>
<organism evidence="4 5">
    <name type="scientific">Clostridium simiarum</name>
    <dbReference type="NCBI Taxonomy" id="2841506"/>
    <lineage>
        <taxon>Bacteria</taxon>
        <taxon>Bacillati</taxon>
        <taxon>Bacillota</taxon>
        <taxon>Clostridia</taxon>
        <taxon>Eubacteriales</taxon>
        <taxon>Clostridiaceae</taxon>
        <taxon>Clostridium</taxon>
    </lineage>
</organism>
<dbReference type="Proteomes" id="UP000736583">
    <property type="component" value="Unassembled WGS sequence"/>
</dbReference>
<dbReference type="EMBL" id="JAHLQL010000001">
    <property type="protein sequence ID" value="MBU5590281.1"/>
    <property type="molecule type" value="Genomic_DNA"/>
</dbReference>
<dbReference type="Pfam" id="PF13439">
    <property type="entry name" value="Glyco_transf_4"/>
    <property type="match status" value="1"/>
</dbReference>
<comment type="caution">
    <text evidence="4">The sequence shown here is derived from an EMBL/GenBank/DDBJ whole genome shotgun (WGS) entry which is preliminary data.</text>
</comment>
<dbReference type="CDD" id="cd03809">
    <property type="entry name" value="GT4_MtfB-like"/>
    <property type="match status" value="1"/>
</dbReference>
<dbReference type="RefSeq" id="WP_216455514.1">
    <property type="nucleotide sequence ID" value="NZ_JAHLQL010000001.1"/>
</dbReference>
<feature type="domain" description="Glycosyl transferase family 1" evidence="2">
    <location>
        <begin position="189"/>
        <end position="350"/>
    </location>
</feature>
<sequence length="374" mass="42660">MKICIDGRAAKWYRGTGIGTYTYQLIKSLNNIDNINNYTVFMPEVEKFDITLNSNFNINKIIKSIQNNFWDQVNIPNILDNVEADIYHVPQNGVGLPFKKKCKFVITLHDVIPLKMPETVGEKYLKIFNEDMQSIVSLCDGIITVSEFSKDDISKAFNFPRDKIYVTHLASEEVYKPLDRCSCKKNIEKNYGIKEDFILYIGGFSPRKNIIGLLEAFSKLVQVNNKTIKLIIGGTKGISYPKYKNKSIELGIENHVIFPGFIPLEHLPWFYNCCEFFVYPSLYEGFGLPPLEAMACGSAVIASNLTSIPEVLGDSAFLVDPRDQDELYRAMINLLDDNTFKKDLIKKGLKRNSTFSWNETAKNTLLAYKNICKQ</sequence>
<gene>
    <name evidence="4" type="ORF">KQI89_00725</name>
</gene>
<evidence type="ECO:0000313" key="5">
    <source>
        <dbReference type="Proteomes" id="UP000736583"/>
    </source>
</evidence>
<reference evidence="4 5" key="1">
    <citation type="submission" date="2021-06" db="EMBL/GenBank/DDBJ databases">
        <authorList>
            <person name="Sun Q."/>
            <person name="Li D."/>
        </authorList>
    </citation>
    <scope>NUCLEOTIDE SEQUENCE [LARGE SCALE GENOMIC DNA]</scope>
    <source>
        <strain evidence="4 5">MSJ-4</strain>
    </source>
</reference>
<dbReference type="InterPro" id="IPR028098">
    <property type="entry name" value="Glyco_trans_4-like_N"/>
</dbReference>
<evidence type="ECO:0000259" key="3">
    <source>
        <dbReference type="Pfam" id="PF13439"/>
    </source>
</evidence>